<proteinExistence type="predicted"/>
<dbReference type="EMBL" id="BFAD01000008">
    <property type="protein sequence ID" value="GBE85791.1"/>
    <property type="molecule type" value="Genomic_DNA"/>
</dbReference>
<dbReference type="AlphaFoldDB" id="A0A401GU87"/>
<organism evidence="1 2">
    <name type="scientific">Sparassis crispa</name>
    <dbReference type="NCBI Taxonomy" id="139825"/>
    <lineage>
        <taxon>Eukaryota</taxon>
        <taxon>Fungi</taxon>
        <taxon>Dikarya</taxon>
        <taxon>Basidiomycota</taxon>
        <taxon>Agaricomycotina</taxon>
        <taxon>Agaricomycetes</taxon>
        <taxon>Polyporales</taxon>
        <taxon>Sparassidaceae</taxon>
        <taxon>Sparassis</taxon>
    </lineage>
</organism>
<keyword evidence="2" id="KW-1185">Reference proteome</keyword>
<dbReference type="Proteomes" id="UP000287166">
    <property type="component" value="Unassembled WGS sequence"/>
</dbReference>
<protein>
    <submittedName>
        <fullName evidence="1">Uncharacterized protein</fullName>
    </submittedName>
</protein>
<gene>
    <name evidence="1" type="ORF">SCP_0803130</name>
</gene>
<dbReference type="GeneID" id="38782708"/>
<sequence length="54" mass="5642">MYNGRVLGAIAPKPVARGVPDAAYILHYSRGSSHSGPARARLGPDHFGNLPMAA</sequence>
<reference evidence="1 2" key="1">
    <citation type="journal article" date="2018" name="Sci. Rep.">
        <title>Genome sequence of the cauliflower mushroom Sparassis crispa (Hanabiratake) and its association with beneficial usage.</title>
        <authorList>
            <person name="Kiyama R."/>
            <person name="Furutani Y."/>
            <person name="Kawaguchi K."/>
            <person name="Nakanishi T."/>
        </authorList>
    </citation>
    <scope>NUCLEOTIDE SEQUENCE [LARGE SCALE GENOMIC DNA]</scope>
</reference>
<evidence type="ECO:0000313" key="1">
    <source>
        <dbReference type="EMBL" id="GBE85791.1"/>
    </source>
</evidence>
<accession>A0A401GU87</accession>
<name>A0A401GU87_9APHY</name>
<evidence type="ECO:0000313" key="2">
    <source>
        <dbReference type="Proteomes" id="UP000287166"/>
    </source>
</evidence>
<dbReference type="InParanoid" id="A0A401GU87"/>
<comment type="caution">
    <text evidence="1">The sequence shown here is derived from an EMBL/GenBank/DDBJ whole genome shotgun (WGS) entry which is preliminary data.</text>
</comment>
<dbReference type="RefSeq" id="XP_027616704.1">
    <property type="nucleotide sequence ID" value="XM_027760903.1"/>
</dbReference>